<evidence type="ECO:0000313" key="3">
    <source>
        <dbReference type="EMBL" id="AZG48142.1"/>
    </source>
</evidence>
<feature type="compositionally biased region" description="Low complexity" evidence="1">
    <location>
        <begin position="110"/>
        <end position="119"/>
    </location>
</feature>
<feature type="chain" id="PRO_5017932956" evidence="2">
    <location>
        <begin position="35"/>
        <end position="613"/>
    </location>
</feature>
<feature type="compositionally biased region" description="Gly residues" evidence="1">
    <location>
        <begin position="99"/>
        <end position="109"/>
    </location>
</feature>
<reference evidence="3 4" key="1">
    <citation type="submission" date="2018-11" db="EMBL/GenBank/DDBJ databases">
        <title>Gordonia insulae sp. nov., isolated from an island soil.</title>
        <authorList>
            <person name="Kim Y.S."/>
            <person name="Kim S.B."/>
        </authorList>
    </citation>
    <scope>NUCLEOTIDE SEQUENCE [LARGE SCALE GENOMIC DNA]</scope>
    <source>
        <strain evidence="3 4">MMS17-SY073</strain>
    </source>
</reference>
<evidence type="ECO:0000313" key="4">
    <source>
        <dbReference type="Proteomes" id="UP000271469"/>
    </source>
</evidence>
<protein>
    <submittedName>
        <fullName evidence="3">Uncharacterized protein</fullName>
    </submittedName>
</protein>
<feature type="compositionally biased region" description="Polar residues" evidence="1">
    <location>
        <begin position="155"/>
        <end position="166"/>
    </location>
</feature>
<keyword evidence="2" id="KW-0732">Signal</keyword>
<dbReference type="AlphaFoldDB" id="A0A3G8JUE0"/>
<feature type="compositionally biased region" description="Low complexity" evidence="1">
    <location>
        <begin position="58"/>
        <end position="78"/>
    </location>
</feature>
<feature type="compositionally biased region" description="Low complexity" evidence="1">
    <location>
        <begin position="38"/>
        <end position="51"/>
    </location>
</feature>
<proteinExistence type="predicted"/>
<evidence type="ECO:0000256" key="2">
    <source>
        <dbReference type="SAM" id="SignalP"/>
    </source>
</evidence>
<dbReference type="OrthoDB" id="4365525at2"/>
<dbReference type="Proteomes" id="UP000271469">
    <property type="component" value="Chromosome"/>
</dbReference>
<dbReference type="EMBL" id="CP033972">
    <property type="protein sequence ID" value="AZG48142.1"/>
    <property type="molecule type" value="Genomic_DNA"/>
</dbReference>
<dbReference type="RefSeq" id="WP_124710402.1">
    <property type="nucleotide sequence ID" value="NZ_CP033972.1"/>
</dbReference>
<accession>A0A3G8JUE0</accession>
<evidence type="ECO:0000256" key="1">
    <source>
        <dbReference type="SAM" id="MobiDB-lite"/>
    </source>
</evidence>
<dbReference type="KEGG" id="gom:D7316_04755"/>
<feature type="signal peptide" evidence="2">
    <location>
        <begin position="1"/>
        <end position="34"/>
    </location>
</feature>
<feature type="region of interest" description="Disordered" evidence="1">
    <location>
        <begin position="577"/>
        <end position="598"/>
    </location>
</feature>
<organism evidence="3 4">
    <name type="scientific">Gordonia insulae</name>
    <dbReference type="NCBI Taxonomy" id="2420509"/>
    <lineage>
        <taxon>Bacteria</taxon>
        <taxon>Bacillati</taxon>
        <taxon>Actinomycetota</taxon>
        <taxon>Actinomycetes</taxon>
        <taxon>Mycobacteriales</taxon>
        <taxon>Gordoniaceae</taxon>
        <taxon>Gordonia</taxon>
    </lineage>
</organism>
<gene>
    <name evidence="3" type="ORF">D7316_04755</name>
</gene>
<keyword evidence="4" id="KW-1185">Reference proteome</keyword>
<sequence length="613" mass="61993">MTKSSVKKLGLTRRIVATSGMAAALFVVAPAAIAAAEDGTGGTTDASSAPAETATEPSVGADASGAGVSGTDGASGTATEPGAGTSDGTSAEPTEPAGDGAGVTPGAGGASDDTTAADDTATEEAAAEDTTTDPPTSGVEPDATPTHPSADDENATSTAEAPTSWFSVGGRHRADTAPTGRHRDDSPPTGRHRADATWTAGANGSTAGETPEVPVVIDEFVGEPGDVVAVAAPSSTGPGSVFYQLVTGSGSAALIFLNQNLTAAGVLNRRGREDGSDYLGSLGPGEQVTVAAQTVAESSAGNRLAVDDTDDSLLAQAIRVVTARLVWAGIDHDNRYLDPSDFQVLIGDNYRIVDNDGITYTYDTDADTITFTNTTDEDVAIIAVDQFNVPHGDGIYVVPAGQSTTIDASGDISGYVMQGQRDSAGRAIIYGMVVVQDDQTLSYNFNPFGGAIRDTADPVADPDDRFWDPSDGLATGILWPTFAAGADGATDGVYYTTDTGGMTIHNDSDQDIAVTVFTGGAASNSLPQTDFYIVEAGGAHRIDLPEGSYAVTSVQGERASDGMPRLYGTLVAQGTAGGPAVTETDTLPGDGIPSITRRTPDAVKPVEAAAVVA</sequence>
<feature type="region of interest" description="Disordered" evidence="1">
    <location>
        <begin position="38"/>
        <end position="211"/>
    </location>
</feature>
<name>A0A3G8JUE0_9ACTN</name>
<feature type="compositionally biased region" description="Acidic residues" evidence="1">
    <location>
        <begin position="120"/>
        <end position="131"/>
    </location>
</feature>